<accession>X0ZR30</accession>
<protein>
    <submittedName>
        <fullName evidence="1">Uncharacterized protein</fullName>
    </submittedName>
</protein>
<evidence type="ECO:0000313" key="1">
    <source>
        <dbReference type="EMBL" id="GAG71804.1"/>
    </source>
</evidence>
<proteinExistence type="predicted"/>
<feature type="non-terminal residue" evidence="1">
    <location>
        <position position="1"/>
    </location>
</feature>
<organism evidence="1">
    <name type="scientific">marine sediment metagenome</name>
    <dbReference type="NCBI Taxonomy" id="412755"/>
    <lineage>
        <taxon>unclassified sequences</taxon>
        <taxon>metagenomes</taxon>
        <taxon>ecological metagenomes</taxon>
    </lineage>
</organism>
<reference evidence="1" key="1">
    <citation type="journal article" date="2014" name="Front. Microbiol.">
        <title>High frequency of phylogenetically diverse reductive dehalogenase-homologous genes in deep subseafloor sedimentary metagenomes.</title>
        <authorList>
            <person name="Kawai M."/>
            <person name="Futagami T."/>
            <person name="Toyoda A."/>
            <person name="Takaki Y."/>
            <person name="Nishi S."/>
            <person name="Hori S."/>
            <person name="Arai W."/>
            <person name="Tsubouchi T."/>
            <person name="Morono Y."/>
            <person name="Uchiyama I."/>
            <person name="Ito T."/>
            <person name="Fujiyama A."/>
            <person name="Inagaki F."/>
            <person name="Takami H."/>
        </authorList>
    </citation>
    <scope>NUCLEOTIDE SEQUENCE</scope>
    <source>
        <strain evidence="1">Expedition CK06-06</strain>
    </source>
</reference>
<name>X0ZR30_9ZZZZ</name>
<sequence length="125" mass="15154">KKLKKIFIQYFGENFAVKYHPGDCKDTLNFHWVRAGNILKQFIPGEYFYNENTKYYISYHSNTITDEHNYTRSNNIRISLLYLLPFKEEYIRENLFNIFKSKIKGKVLFPKSFTELENIFKDEMI</sequence>
<comment type="caution">
    <text evidence="1">The sequence shown here is derived from an EMBL/GenBank/DDBJ whole genome shotgun (WGS) entry which is preliminary data.</text>
</comment>
<dbReference type="EMBL" id="BART01003069">
    <property type="protein sequence ID" value="GAG71804.1"/>
    <property type="molecule type" value="Genomic_DNA"/>
</dbReference>
<gene>
    <name evidence="1" type="ORF">S01H4_08779</name>
</gene>
<dbReference type="AlphaFoldDB" id="X0ZR30"/>